<evidence type="ECO:0000256" key="1">
    <source>
        <dbReference type="ARBA" id="ARBA00023015"/>
    </source>
</evidence>
<dbReference type="SUPFAM" id="SSF55781">
    <property type="entry name" value="GAF domain-like"/>
    <property type="match status" value="1"/>
</dbReference>
<feature type="region of interest" description="Disordered" evidence="4">
    <location>
        <begin position="1"/>
        <end position="20"/>
    </location>
</feature>
<evidence type="ECO:0000259" key="5">
    <source>
        <dbReference type="PROSITE" id="PS51077"/>
    </source>
</evidence>
<comment type="caution">
    <text evidence="7">The sequence shown here is derived from an EMBL/GenBank/DDBJ whole genome shotgun (WGS) entry which is preliminary data.</text>
</comment>
<keyword evidence="8" id="KW-1185">Reference proteome</keyword>
<evidence type="ECO:0000256" key="4">
    <source>
        <dbReference type="SAM" id="MobiDB-lite"/>
    </source>
</evidence>
<dbReference type="PROSITE" id="PS51077">
    <property type="entry name" value="HTH_ICLR"/>
    <property type="match status" value="1"/>
</dbReference>
<evidence type="ECO:0000313" key="8">
    <source>
        <dbReference type="Proteomes" id="UP000632454"/>
    </source>
</evidence>
<dbReference type="InterPro" id="IPR029016">
    <property type="entry name" value="GAF-like_dom_sf"/>
</dbReference>
<dbReference type="PANTHER" id="PTHR30136">
    <property type="entry name" value="HELIX-TURN-HELIX TRANSCRIPTIONAL REGULATOR, ICLR FAMILY"/>
    <property type="match status" value="1"/>
</dbReference>
<keyword evidence="3" id="KW-0804">Transcription</keyword>
<evidence type="ECO:0000259" key="6">
    <source>
        <dbReference type="PROSITE" id="PS51078"/>
    </source>
</evidence>
<dbReference type="InterPro" id="IPR036390">
    <property type="entry name" value="WH_DNA-bd_sf"/>
</dbReference>
<dbReference type="RefSeq" id="WP_188492232.1">
    <property type="nucleotide sequence ID" value="NZ_BMCS01000003.1"/>
</dbReference>
<evidence type="ECO:0000256" key="2">
    <source>
        <dbReference type="ARBA" id="ARBA00023125"/>
    </source>
</evidence>
<dbReference type="InterPro" id="IPR036388">
    <property type="entry name" value="WH-like_DNA-bd_sf"/>
</dbReference>
<name>A0ABQ1V6R3_9NOCA</name>
<evidence type="ECO:0000256" key="3">
    <source>
        <dbReference type="ARBA" id="ARBA00023163"/>
    </source>
</evidence>
<organism evidence="7 8">
    <name type="scientific">Williamsia phyllosphaerae</name>
    <dbReference type="NCBI Taxonomy" id="885042"/>
    <lineage>
        <taxon>Bacteria</taxon>
        <taxon>Bacillati</taxon>
        <taxon>Actinomycetota</taxon>
        <taxon>Actinomycetes</taxon>
        <taxon>Mycobacteriales</taxon>
        <taxon>Nocardiaceae</taxon>
        <taxon>Williamsia</taxon>
    </lineage>
</organism>
<keyword evidence="2" id="KW-0238">DNA-binding</keyword>
<keyword evidence="1" id="KW-0805">Transcription regulation</keyword>
<dbReference type="EMBL" id="BMCS01000003">
    <property type="protein sequence ID" value="GGF40227.1"/>
    <property type="molecule type" value="Genomic_DNA"/>
</dbReference>
<sequence length="268" mass="28706">MDINDNVADDRPDGGRARTASIQSVDRALEVLEILARHGEGGVSDIADTLGVHKSTISRLVSVLERRGFVEQVADRGKYRLGFTIVRLAGATMATRDLARESRDICQPLADEVGETVNLAVLDNGRAVNVTEASGSAGIGLRTWVGQSCPAHATSSGKVLLAGLPKDDLEPYVATPLDRFTDDTITEPDLVRAELDDIRGRGWALARQELEEGLNAVAAPVRDQTGEVVAALSVSGPTFRLDDDRMRELVGRVTDAADRISMRLGHSG</sequence>
<reference evidence="8" key="1">
    <citation type="journal article" date="2019" name="Int. J. Syst. Evol. Microbiol.">
        <title>The Global Catalogue of Microorganisms (GCM) 10K type strain sequencing project: providing services to taxonomists for standard genome sequencing and annotation.</title>
        <authorList>
            <consortium name="The Broad Institute Genomics Platform"/>
            <consortium name="The Broad Institute Genome Sequencing Center for Infectious Disease"/>
            <person name="Wu L."/>
            <person name="Ma J."/>
        </authorList>
    </citation>
    <scope>NUCLEOTIDE SEQUENCE [LARGE SCALE GENOMIC DNA]</scope>
    <source>
        <strain evidence="8">CCM 7855</strain>
    </source>
</reference>
<dbReference type="InterPro" id="IPR050707">
    <property type="entry name" value="HTH_MetabolicPath_Reg"/>
</dbReference>
<dbReference type="PANTHER" id="PTHR30136:SF24">
    <property type="entry name" value="HTH-TYPE TRANSCRIPTIONAL REPRESSOR ALLR"/>
    <property type="match status" value="1"/>
</dbReference>
<dbReference type="Pfam" id="PF01614">
    <property type="entry name" value="IclR_C"/>
    <property type="match status" value="1"/>
</dbReference>
<dbReference type="InterPro" id="IPR005471">
    <property type="entry name" value="Tscrpt_reg_IclR_N"/>
</dbReference>
<dbReference type="SUPFAM" id="SSF46785">
    <property type="entry name" value="Winged helix' DNA-binding domain"/>
    <property type="match status" value="1"/>
</dbReference>
<dbReference type="SMART" id="SM00346">
    <property type="entry name" value="HTH_ICLR"/>
    <property type="match status" value="1"/>
</dbReference>
<dbReference type="Gene3D" id="1.10.10.10">
    <property type="entry name" value="Winged helix-like DNA-binding domain superfamily/Winged helix DNA-binding domain"/>
    <property type="match status" value="1"/>
</dbReference>
<dbReference type="InterPro" id="IPR014757">
    <property type="entry name" value="Tscrpt_reg_IclR_C"/>
</dbReference>
<feature type="domain" description="IclR-ED" evidence="6">
    <location>
        <begin position="84"/>
        <end position="266"/>
    </location>
</feature>
<feature type="domain" description="HTH iclR-type" evidence="5">
    <location>
        <begin position="22"/>
        <end position="83"/>
    </location>
</feature>
<dbReference type="Proteomes" id="UP000632454">
    <property type="component" value="Unassembled WGS sequence"/>
</dbReference>
<dbReference type="PROSITE" id="PS51078">
    <property type="entry name" value="ICLR_ED"/>
    <property type="match status" value="1"/>
</dbReference>
<protein>
    <submittedName>
        <fullName evidence="7">IclR family transcriptional regulator</fullName>
    </submittedName>
</protein>
<dbReference type="Pfam" id="PF09339">
    <property type="entry name" value="HTH_IclR"/>
    <property type="match status" value="1"/>
</dbReference>
<accession>A0ABQ1V6R3</accession>
<dbReference type="Gene3D" id="3.30.450.40">
    <property type="match status" value="1"/>
</dbReference>
<proteinExistence type="predicted"/>
<gene>
    <name evidence="7" type="ORF">GCM10007298_39960</name>
</gene>
<evidence type="ECO:0000313" key="7">
    <source>
        <dbReference type="EMBL" id="GGF40227.1"/>
    </source>
</evidence>